<protein>
    <recommendedName>
        <fullName evidence="1">Sialidase domain-containing protein</fullName>
    </recommendedName>
</protein>
<organism evidence="2 3">
    <name type="scientific">Maridesulfovibrio salexigens (strain ATCC 14822 / DSM 2638 / NCIMB 8403 / VKM B-1763)</name>
    <name type="common">Desulfovibrio salexigens</name>
    <dbReference type="NCBI Taxonomy" id="526222"/>
    <lineage>
        <taxon>Bacteria</taxon>
        <taxon>Pseudomonadati</taxon>
        <taxon>Thermodesulfobacteriota</taxon>
        <taxon>Desulfovibrionia</taxon>
        <taxon>Desulfovibrionales</taxon>
        <taxon>Desulfovibrionaceae</taxon>
        <taxon>Maridesulfovibrio</taxon>
    </lineage>
</organism>
<dbReference type="STRING" id="526222.Desal_0569"/>
<dbReference type="eggNOG" id="COG4409">
    <property type="taxonomic scope" value="Bacteria"/>
</dbReference>
<dbReference type="PANTHER" id="PTHR43752">
    <property type="entry name" value="BNR/ASP-BOX REPEAT FAMILY PROTEIN"/>
    <property type="match status" value="1"/>
</dbReference>
<dbReference type="CDD" id="cd15482">
    <property type="entry name" value="Sialidase_non-viral"/>
    <property type="match status" value="1"/>
</dbReference>
<reference evidence="2 3" key="1">
    <citation type="submission" date="2009-06" db="EMBL/GenBank/DDBJ databases">
        <title>Complete sequence of Desulfovibrio salexigens DSM 2638.</title>
        <authorList>
            <consortium name="US DOE Joint Genome Institute"/>
            <person name="Lucas S."/>
            <person name="Copeland A."/>
            <person name="Lapidus A."/>
            <person name="Glavina del Rio T."/>
            <person name="Tice H."/>
            <person name="Bruce D."/>
            <person name="Goodwin L."/>
            <person name="Pitluck S."/>
            <person name="Munk A.C."/>
            <person name="Brettin T."/>
            <person name="Detter J.C."/>
            <person name="Han C."/>
            <person name="Tapia R."/>
            <person name="Larimer F."/>
            <person name="Land M."/>
            <person name="Hauser L."/>
            <person name="Kyrpides N."/>
            <person name="Anderson I."/>
            <person name="Wall J.D."/>
            <person name="Arkin A.P."/>
            <person name="Dehal P."/>
            <person name="Chivian D."/>
            <person name="Giles B."/>
            <person name="Hazen T.C."/>
        </authorList>
    </citation>
    <scope>NUCLEOTIDE SEQUENCE [LARGE SCALE GENOMIC DNA]</scope>
    <source>
        <strain evidence="3">ATCC 14822 / DSM 2638 / NCIMB 8403 / VKM B-1763</strain>
    </source>
</reference>
<keyword evidence="3" id="KW-1185">Reference proteome</keyword>
<dbReference type="RefSeq" id="WP_015850454.1">
    <property type="nucleotide sequence ID" value="NC_012881.1"/>
</dbReference>
<dbReference type="Proteomes" id="UP000002601">
    <property type="component" value="Chromosome"/>
</dbReference>
<dbReference type="InterPro" id="IPR036278">
    <property type="entry name" value="Sialidase_sf"/>
</dbReference>
<dbReference type="Gene3D" id="2.120.10.10">
    <property type="match status" value="2"/>
</dbReference>
<dbReference type="InterPro" id="IPR011040">
    <property type="entry name" value="Sialidase"/>
</dbReference>
<dbReference type="AlphaFoldDB" id="C6BXS7"/>
<dbReference type="OrthoDB" id="9807193at2"/>
<evidence type="ECO:0000313" key="2">
    <source>
        <dbReference type="EMBL" id="ACS78635.1"/>
    </source>
</evidence>
<evidence type="ECO:0000313" key="3">
    <source>
        <dbReference type="Proteomes" id="UP000002601"/>
    </source>
</evidence>
<accession>C6BXS7</accession>
<sequence length="338" mass="37982">MVKRRPKLSVSIIDTTRITPEEWDGYQSFPTITDVDGELLVGFRRAVNISEDLRQRMDHGMAGDIYTTRSKDGGQTFDRPQLIISHAENQTNEHDALVTHLGNDKVLLITRTHSSELRRNYFSLSTDGGKTFPDRQPLDLPGGEWASFGHFIPALDDEHTFIGTFYNGPGCGTFRLNPENGKISEQSYIYEYFPEYRLNETSIARLPSGRILALMRQAPCMDGLFKAHSDDDGKTWSSPEPIGIYGEAPSIKLLPDGRVLAIYRGMIRKNKRCRVALTVSEDGGETWSHPQTLAWYKGGRFHGGYGDLAVNKKGQVIAVYYISRKHEGPVVERMVLGV</sequence>
<dbReference type="KEGG" id="dsa:Desal_0569"/>
<dbReference type="EMBL" id="CP001649">
    <property type="protein sequence ID" value="ACS78635.1"/>
    <property type="molecule type" value="Genomic_DNA"/>
</dbReference>
<evidence type="ECO:0000259" key="1">
    <source>
        <dbReference type="Pfam" id="PF13088"/>
    </source>
</evidence>
<dbReference type="Pfam" id="PF13088">
    <property type="entry name" value="BNR_2"/>
    <property type="match status" value="1"/>
</dbReference>
<dbReference type="SUPFAM" id="SSF50939">
    <property type="entry name" value="Sialidases"/>
    <property type="match status" value="1"/>
</dbReference>
<feature type="domain" description="Sialidase" evidence="1">
    <location>
        <begin position="199"/>
        <end position="316"/>
    </location>
</feature>
<dbReference type="PANTHER" id="PTHR43752:SF2">
    <property type="entry name" value="BNR_ASP-BOX REPEAT FAMILY PROTEIN"/>
    <property type="match status" value="1"/>
</dbReference>
<proteinExistence type="predicted"/>
<gene>
    <name evidence="2" type="ordered locus">Desal_0569</name>
</gene>
<dbReference type="HOGENOM" id="CLU_820676_0_0_7"/>
<name>C6BXS7_MARSD</name>